<dbReference type="EMBL" id="FRAI01000009">
    <property type="protein sequence ID" value="SHJ91845.1"/>
    <property type="molecule type" value="Genomic_DNA"/>
</dbReference>
<dbReference type="OrthoDB" id="9795669at2"/>
<proteinExistence type="predicted"/>
<dbReference type="SUPFAM" id="SSF55961">
    <property type="entry name" value="Bet v1-like"/>
    <property type="match status" value="1"/>
</dbReference>
<dbReference type="Pfam" id="PF03364">
    <property type="entry name" value="Polyketide_cyc"/>
    <property type="match status" value="1"/>
</dbReference>
<dbReference type="Gene3D" id="3.30.530.20">
    <property type="match status" value="1"/>
</dbReference>
<reference evidence="3" key="1">
    <citation type="submission" date="2016-11" db="EMBL/GenBank/DDBJ databases">
        <authorList>
            <person name="Varghese N."/>
            <person name="Submissions S."/>
        </authorList>
    </citation>
    <scope>NUCLEOTIDE SEQUENCE [LARGE SCALE GENOMIC DNA]</scope>
    <source>
        <strain evidence="3">DSM 14826</strain>
    </source>
</reference>
<evidence type="ECO:0000259" key="1">
    <source>
        <dbReference type="Pfam" id="PF03364"/>
    </source>
</evidence>
<dbReference type="InterPro" id="IPR023393">
    <property type="entry name" value="START-like_dom_sf"/>
</dbReference>
<dbReference type="Proteomes" id="UP000243547">
    <property type="component" value="Unassembled WGS sequence"/>
</dbReference>
<keyword evidence="3" id="KW-1185">Reference proteome</keyword>
<dbReference type="RefSeq" id="WP_072906885.1">
    <property type="nucleotide sequence ID" value="NZ_FRAI01000009.1"/>
</dbReference>
<sequence>MPFVETSITIKGNIEEIYPIVKDMESYPNFMESVKSVKVIERVGNTTLTKWETELKGKPFNWVEKDTFYDEEYKIEYQLVSGDLKKFEGQWTLTQTENGVEIHLTVDFEFGVPMIASLLNPIAKLIIKQNCDSMLAAIKQQIEG</sequence>
<dbReference type="STRING" id="1120989.SAMN02745227_01052"/>
<evidence type="ECO:0000313" key="3">
    <source>
        <dbReference type="Proteomes" id="UP000243547"/>
    </source>
</evidence>
<feature type="domain" description="Coenzyme Q-binding protein COQ10 START" evidence="1">
    <location>
        <begin position="14"/>
        <end position="134"/>
    </location>
</feature>
<evidence type="ECO:0000313" key="2">
    <source>
        <dbReference type="EMBL" id="SHJ91845.1"/>
    </source>
</evidence>
<accession>A0A1M6N7Z0</accession>
<dbReference type="AlphaFoldDB" id="A0A1M6N7Z0"/>
<gene>
    <name evidence="2" type="ORF">SAMN02745227_01052</name>
</gene>
<protein>
    <submittedName>
        <fullName evidence="2">Ribosome association toxin PasT (RatA) of the RatAB toxin-antitoxin module</fullName>
    </submittedName>
</protein>
<name>A0A1M6N7Z0_9FIRM</name>
<organism evidence="2 3">
    <name type="scientific">Anaerobranca californiensis DSM 14826</name>
    <dbReference type="NCBI Taxonomy" id="1120989"/>
    <lineage>
        <taxon>Bacteria</taxon>
        <taxon>Bacillati</taxon>
        <taxon>Bacillota</taxon>
        <taxon>Clostridia</taxon>
        <taxon>Eubacteriales</taxon>
        <taxon>Proteinivoracaceae</taxon>
        <taxon>Anaerobranca</taxon>
    </lineage>
</organism>
<dbReference type="InterPro" id="IPR005031">
    <property type="entry name" value="COQ10_START"/>
</dbReference>